<dbReference type="PANTHER" id="PTHR32341">
    <property type="entry name" value="INTERFERON-INDUCIBLE GTPASE"/>
    <property type="match status" value="1"/>
</dbReference>
<evidence type="ECO:0000313" key="3">
    <source>
        <dbReference type="Proteomes" id="UP000441404"/>
    </source>
</evidence>
<dbReference type="InterPro" id="IPR051515">
    <property type="entry name" value="IRG"/>
</dbReference>
<protein>
    <recommendedName>
        <fullName evidence="5">DUF697 domain-containing protein</fullName>
    </recommendedName>
</protein>
<evidence type="ECO:0000313" key="2">
    <source>
        <dbReference type="EMBL" id="MQT92109.1"/>
    </source>
</evidence>
<organism evidence="2 4">
    <name type="scientific">Pseudomonas helleri</name>
    <dbReference type="NCBI Taxonomy" id="1608996"/>
    <lineage>
        <taxon>Bacteria</taxon>
        <taxon>Pseudomonadati</taxon>
        <taxon>Pseudomonadota</taxon>
        <taxon>Gammaproteobacteria</taxon>
        <taxon>Pseudomonadales</taxon>
        <taxon>Pseudomonadaceae</taxon>
        <taxon>Pseudomonas</taxon>
    </lineage>
</organism>
<dbReference type="EMBL" id="WIWJ01000061">
    <property type="protein sequence ID" value="MQT49624.1"/>
    <property type="molecule type" value="Genomic_DNA"/>
</dbReference>
<sequence>MLIRSLAELDRIRDECKSMVTKRSAVSAGAAAIPVPGLDLGTDVALLVEMLPAINSKFGLTPQQIEQMDSRSKRLVIVAVSSIGSEAIGKFISRTLVMSMLKKMGTKVATKSVVRFVPFVGQAVAAGISFGVMKMVGNGHIDDCYEVCRQALLEEARQSTVIVIGPETDEQ</sequence>
<proteinExistence type="predicted"/>
<dbReference type="AlphaFoldDB" id="A0A0J6I969"/>
<dbReference type="PANTHER" id="PTHR32341:SF10">
    <property type="entry name" value="INTERFERON-INDUCIBLE GTPASE 5"/>
    <property type="match status" value="1"/>
</dbReference>
<reference evidence="3 4" key="1">
    <citation type="submission" date="2019-10" db="EMBL/GenBank/DDBJ databases">
        <title>Evaluation of single-gene subtyping targets for Pseudomonas.</title>
        <authorList>
            <person name="Reichler S.J."/>
            <person name="Orsi R.H."/>
            <person name="Wiedmann M."/>
            <person name="Martin N.H."/>
            <person name="Murphy S.I."/>
        </authorList>
    </citation>
    <scope>NUCLEOTIDE SEQUENCE [LARGE SCALE GENOMIC DNA]</scope>
    <source>
        <strain evidence="2 4">FSL R10-3254</strain>
        <strain evidence="1 3">FSL R10-3257</strain>
    </source>
</reference>
<evidence type="ECO:0000313" key="4">
    <source>
        <dbReference type="Proteomes" id="UP000489190"/>
    </source>
</evidence>
<name>A0A0J6I969_9PSED</name>
<dbReference type="STRING" id="1608996.TU84_14835"/>
<evidence type="ECO:0008006" key="5">
    <source>
        <dbReference type="Google" id="ProtNLM"/>
    </source>
</evidence>
<gene>
    <name evidence="2" type="ORF">GHO39_23675</name>
    <name evidence="1" type="ORF">GHO40_23260</name>
</gene>
<evidence type="ECO:0000313" key="1">
    <source>
        <dbReference type="EMBL" id="MQT49624.1"/>
    </source>
</evidence>
<dbReference type="Proteomes" id="UP000441404">
    <property type="component" value="Unassembled WGS sequence"/>
</dbReference>
<accession>A0A0J6I969</accession>
<dbReference type="Proteomes" id="UP000489190">
    <property type="component" value="Unassembled WGS sequence"/>
</dbReference>
<dbReference type="EMBL" id="WIWI01000086">
    <property type="protein sequence ID" value="MQT92109.1"/>
    <property type="molecule type" value="Genomic_DNA"/>
</dbReference>
<dbReference type="OrthoDB" id="2646363at2"/>
<comment type="caution">
    <text evidence="2">The sequence shown here is derived from an EMBL/GenBank/DDBJ whole genome shotgun (WGS) entry which is preliminary data.</text>
</comment>